<sequence length="60" mass="6788">RKNPGRNGNPLWNTPNYFLDSKLILTKIPIHEGAHCPALYYHQCGSYSERCMGIDAVNVI</sequence>
<protein>
    <submittedName>
        <fullName evidence="1">Uncharacterized protein</fullName>
    </submittedName>
</protein>
<dbReference type="AlphaFoldDB" id="X1JYQ4"/>
<organism evidence="1">
    <name type="scientific">marine sediment metagenome</name>
    <dbReference type="NCBI Taxonomy" id="412755"/>
    <lineage>
        <taxon>unclassified sequences</taxon>
        <taxon>metagenomes</taxon>
        <taxon>ecological metagenomes</taxon>
    </lineage>
</organism>
<accession>X1JYQ4</accession>
<proteinExistence type="predicted"/>
<comment type="caution">
    <text evidence="1">The sequence shown here is derived from an EMBL/GenBank/DDBJ whole genome shotgun (WGS) entry which is preliminary data.</text>
</comment>
<gene>
    <name evidence="1" type="ORF">S03H2_49800</name>
</gene>
<reference evidence="1" key="1">
    <citation type="journal article" date="2014" name="Front. Microbiol.">
        <title>High frequency of phylogenetically diverse reductive dehalogenase-homologous genes in deep subseafloor sedimentary metagenomes.</title>
        <authorList>
            <person name="Kawai M."/>
            <person name="Futagami T."/>
            <person name="Toyoda A."/>
            <person name="Takaki Y."/>
            <person name="Nishi S."/>
            <person name="Hori S."/>
            <person name="Arai W."/>
            <person name="Tsubouchi T."/>
            <person name="Morono Y."/>
            <person name="Uchiyama I."/>
            <person name="Ito T."/>
            <person name="Fujiyama A."/>
            <person name="Inagaki F."/>
            <person name="Takami H."/>
        </authorList>
    </citation>
    <scope>NUCLEOTIDE SEQUENCE</scope>
    <source>
        <strain evidence="1">Expedition CK06-06</strain>
    </source>
</reference>
<dbReference type="EMBL" id="BARU01031490">
    <property type="protein sequence ID" value="GAH74943.1"/>
    <property type="molecule type" value="Genomic_DNA"/>
</dbReference>
<name>X1JYQ4_9ZZZZ</name>
<evidence type="ECO:0000313" key="1">
    <source>
        <dbReference type="EMBL" id="GAH74943.1"/>
    </source>
</evidence>
<feature type="non-terminal residue" evidence="1">
    <location>
        <position position="1"/>
    </location>
</feature>